<evidence type="ECO:0008006" key="3">
    <source>
        <dbReference type="Google" id="ProtNLM"/>
    </source>
</evidence>
<evidence type="ECO:0000313" key="2">
    <source>
        <dbReference type="Proteomes" id="UP000283644"/>
    </source>
</evidence>
<proteinExistence type="predicted"/>
<comment type="caution">
    <text evidence="1">The sequence shown here is derived from an EMBL/GenBank/DDBJ whole genome shotgun (WGS) entry which is preliminary data.</text>
</comment>
<keyword evidence="2" id="KW-1185">Reference proteome</keyword>
<dbReference type="Proteomes" id="UP000283644">
    <property type="component" value="Unassembled WGS sequence"/>
</dbReference>
<gene>
    <name evidence="1" type="ORF">D0Z08_03400</name>
</gene>
<name>A0A417Y960_9ACTN</name>
<dbReference type="AlphaFoldDB" id="A0A417Y960"/>
<accession>A0A417Y960</accession>
<dbReference type="OrthoDB" id="3771067at2"/>
<protein>
    <recommendedName>
        <fullName evidence="3">Transcriptional regulator, AbiEi antitoxin, Type IV TA system</fullName>
    </recommendedName>
</protein>
<dbReference type="EMBL" id="QXGH01000009">
    <property type="protein sequence ID" value="RHW29004.1"/>
    <property type="molecule type" value="Genomic_DNA"/>
</dbReference>
<organism evidence="1 2">
    <name type="scientific">Nocardioides immobilis</name>
    <dbReference type="NCBI Taxonomy" id="2049295"/>
    <lineage>
        <taxon>Bacteria</taxon>
        <taxon>Bacillati</taxon>
        <taxon>Actinomycetota</taxon>
        <taxon>Actinomycetes</taxon>
        <taxon>Propionibacteriales</taxon>
        <taxon>Nocardioidaceae</taxon>
        <taxon>Nocardioides</taxon>
    </lineage>
</organism>
<sequence length="340" mass="38608">MTRAGVVLPVRVDPKGIDGPTPKAVRNKKKWRRVGRGWYVPTEADPDRLDQRIVEAMAGLPDTAAVTGWAALGWERGRWFTGLGADGATRLPVPVALDDQRLTAQRSGLLPSEDWLFESDITTVDGLRITVPNRSVTFETRRARTLVRAVQVIDMAAYDDFIDLEDLSTYVDRLVARQGIKLTRRALPLARENTWSPQEVTMRLMWDAAVTCPVLLCNAPVFDRSGNHLFTPDLFDPMTGVAGEYNGRVHLDEDPFRRDLDKEAAYRHHGIEVVTMMSADRYDVDNVERRLRAAYDRAGRRPLSGSWTLDQPDWWVDTSTVARRRALSQSERAIWLRRRT</sequence>
<reference evidence="1 2" key="1">
    <citation type="submission" date="2018-09" db="EMBL/GenBank/DDBJ databases">
        <title>Genome sequencing of Nocardioides immobilis CCTCC AB 2017083 for comparison to Nocardioides silvaticus.</title>
        <authorList>
            <person name="Li C."/>
            <person name="Wang G."/>
        </authorList>
    </citation>
    <scope>NUCLEOTIDE SEQUENCE [LARGE SCALE GENOMIC DNA]</scope>
    <source>
        <strain evidence="1 2">CCTCC AB 2017083</strain>
    </source>
</reference>
<evidence type="ECO:0000313" key="1">
    <source>
        <dbReference type="EMBL" id="RHW29004.1"/>
    </source>
</evidence>